<accession>A0A8R7K3K0</accession>
<reference evidence="1" key="2">
    <citation type="submission" date="2018-03" db="EMBL/GenBank/DDBJ databases">
        <title>The Triticum urartu genome reveals the dynamic nature of wheat genome evolution.</title>
        <authorList>
            <person name="Ling H."/>
            <person name="Ma B."/>
            <person name="Shi X."/>
            <person name="Liu H."/>
            <person name="Dong L."/>
            <person name="Sun H."/>
            <person name="Cao Y."/>
            <person name="Gao Q."/>
            <person name="Zheng S."/>
            <person name="Li Y."/>
            <person name="Yu Y."/>
            <person name="Du H."/>
            <person name="Qi M."/>
            <person name="Li Y."/>
            <person name="Yu H."/>
            <person name="Cui Y."/>
            <person name="Wang N."/>
            <person name="Chen C."/>
            <person name="Wu H."/>
            <person name="Zhao Y."/>
            <person name="Zhang J."/>
            <person name="Li Y."/>
            <person name="Zhou W."/>
            <person name="Zhang B."/>
            <person name="Hu W."/>
            <person name="Eijk M."/>
            <person name="Tang J."/>
            <person name="Witsenboer H."/>
            <person name="Zhao S."/>
            <person name="Li Z."/>
            <person name="Zhang A."/>
            <person name="Wang D."/>
            <person name="Liang C."/>
        </authorList>
    </citation>
    <scope>NUCLEOTIDE SEQUENCE [LARGE SCALE GENOMIC DNA]</scope>
    <source>
        <strain evidence="1">cv. G1812</strain>
    </source>
</reference>
<reference evidence="1" key="3">
    <citation type="submission" date="2022-06" db="UniProtKB">
        <authorList>
            <consortium name="EnsemblPlants"/>
        </authorList>
    </citation>
    <scope>IDENTIFICATION</scope>
</reference>
<dbReference type="AlphaFoldDB" id="A0A8R7K3K0"/>
<sequence>MVLSPFANQFLQIGPHGERSRCGRGCTRGVRRRAAGPRSTCVGGHTGVRCGVIGGVHDIELWRRRLAIGGHRGWHTFVGRAGGSSLGAAATCSGGVAGRKKTSYLGLYLRF</sequence>
<evidence type="ECO:0000313" key="2">
    <source>
        <dbReference type="Proteomes" id="UP000015106"/>
    </source>
</evidence>
<proteinExistence type="predicted"/>
<dbReference type="Proteomes" id="UP000015106">
    <property type="component" value="Chromosome 1"/>
</dbReference>
<reference evidence="2" key="1">
    <citation type="journal article" date="2013" name="Nature">
        <title>Draft genome of the wheat A-genome progenitor Triticum urartu.</title>
        <authorList>
            <person name="Ling H.Q."/>
            <person name="Zhao S."/>
            <person name="Liu D."/>
            <person name="Wang J."/>
            <person name="Sun H."/>
            <person name="Zhang C."/>
            <person name="Fan H."/>
            <person name="Li D."/>
            <person name="Dong L."/>
            <person name="Tao Y."/>
            <person name="Gao C."/>
            <person name="Wu H."/>
            <person name="Li Y."/>
            <person name="Cui Y."/>
            <person name="Guo X."/>
            <person name="Zheng S."/>
            <person name="Wang B."/>
            <person name="Yu K."/>
            <person name="Liang Q."/>
            <person name="Yang W."/>
            <person name="Lou X."/>
            <person name="Chen J."/>
            <person name="Feng M."/>
            <person name="Jian J."/>
            <person name="Zhang X."/>
            <person name="Luo G."/>
            <person name="Jiang Y."/>
            <person name="Liu J."/>
            <person name="Wang Z."/>
            <person name="Sha Y."/>
            <person name="Zhang B."/>
            <person name="Wu H."/>
            <person name="Tang D."/>
            <person name="Shen Q."/>
            <person name="Xue P."/>
            <person name="Zou S."/>
            <person name="Wang X."/>
            <person name="Liu X."/>
            <person name="Wang F."/>
            <person name="Yang Y."/>
            <person name="An X."/>
            <person name="Dong Z."/>
            <person name="Zhang K."/>
            <person name="Zhang X."/>
            <person name="Luo M.C."/>
            <person name="Dvorak J."/>
            <person name="Tong Y."/>
            <person name="Wang J."/>
            <person name="Yang H."/>
            <person name="Li Z."/>
            <person name="Wang D."/>
            <person name="Zhang A."/>
            <person name="Wang J."/>
        </authorList>
    </citation>
    <scope>NUCLEOTIDE SEQUENCE</scope>
    <source>
        <strain evidence="2">cv. G1812</strain>
    </source>
</reference>
<name>A0A8R7K3K0_TRIUA</name>
<dbReference type="EnsemblPlants" id="TuG1812G0100004413.01.T01">
    <property type="protein sequence ID" value="TuG1812G0100004413.01.T01.cds298895"/>
    <property type="gene ID" value="TuG1812G0100004413.01"/>
</dbReference>
<organism evidence="1 2">
    <name type="scientific">Triticum urartu</name>
    <name type="common">Red wild einkorn</name>
    <name type="synonym">Crithodium urartu</name>
    <dbReference type="NCBI Taxonomy" id="4572"/>
    <lineage>
        <taxon>Eukaryota</taxon>
        <taxon>Viridiplantae</taxon>
        <taxon>Streptophyta</taxon>
        <taxon>Embryophyta</taxon>
        <taxon>Tracheophyta</taxon>
        <taxon>Spermatophyta</taxon>
        <taxon>Magnoliopsida</taxon>
        <taxon>Liliopsida</taxon>
        <taxon>Poales</taxon>
        <taxon>Poaceae</taxon>
        <taxon>BOP clade</taxon>
        <taxon>Pooideae</taxon>
        <taxon>Triticodae</taxon>
        <taxon>Triticeae</taxon>
        <taxon>Triticinae</taxon>
        <taxon>Triticum</taxon>
    </lineage>
</organism>
<protein>
    <submittedName>
        <fullName evidence="1">Uncharacterized protein</fullName>
    </submittedName>
</protein>
<keyword evidence="2" id="KW-1185">Reference proteome</keyword>
<dbReference type="Gramene" id="TuG1812G0100004413.01.T01">
    <property type="protein sequence ID" value="TuG1812G0100004413.01.T01.cds298895"/>
    <property type="gene ID" value="TuG1812G0100004413.01"/>
</dbReference>
<evidence type="ECO:0000313" key="1">
    <source>
        <dbReference type="EnsemblPlants" id="TuG1812G0100004413.01.T01.cds298895"/>
    </source>
</evidence>